<name>A0A8T9CJ36_9HELO</name>
<dbReference type="Proteomes" id="UP000469558">
    <property type="component" value="Unassembled WGS sequence"/>
</dbReference>
<dbReference type="EMBL" id="QGMK01000022">
    <property type="protein sequence ID" value="TVY85216.1"/>
    <property type="molecule type" value="Genomic_DNA"/>
</dbReference>
<evidence type="ECO:0000313" key="4">
    <source>
        <dbReference type="EMBL" id="TVY85216.1"/>
    </source>
</evidence>
<feature type="domain" description="Xylanolytic transcriptional activator regulatory" evidence="3">
    <location>
        <begin position="217"/>
        <end position="290"/>
    </location>
</feature>
<dbReference type="InterPro" id="IPR007219">
    <property type="entry name" value="XnlR_reg_dom"/>
</dbReference>
<dbReference type="PANTHER" id="PTHR46910:SF25">
    <property type="entry name" value="ABC-TRANSPORTER-REGULATING TRANSCRIPTION FACTOR"/>
    <property type="match status" value="1"/>
</dbReference>
<evidence type="ECO:0000313" key="5">
    <source>
        <dbReference type="Proteomes" id="UP000469558"/>
    </source>
</evidence>
<accession>A0A8T9CJ36</accession>
<evidence type="ECO:0000256" key="2">
    <source>
        <dbReference type="SAM" id="MobiDB-lite"/>
    </source>
</evidence>
<protein>
    <submittedName>
        <fullName evidence="4">Fusaridione A cluster transcription factor fsdR</fullName>
    </submittedName>
</protein>
<evidence type="ECO:0000259" key="3">
    <source>
        <dbReference type="SMART" id="SM00906"/>
    </source>
</evidence>
<keyword evidence="5" id="KW-1185">Reference proteome</keyword>
<dbReference type="PANTHER" id="PTHR46910">
    <property type="entry name" value="TRANSCRIPTION FACTOR PDR1"/>
    <property type="match status" value="1"/>
</dbReference>
<dbReference type="AlphaFoldDB" id="A0A8T9CJ36"/>
<dbReference type="CDD" id="cd12148">
    <property type="entry name" value="fungal_TF_MHR"/>
    <property type="match status" value="1"/>
</dbReference>
<keyword evidence="1" id="KW-0539">Nucleus</keyword>
<reference evidence="4 5" key="1">
    <citation type="submission" date="2018-05" db="EMBL/GenBank/DDBJ databases">
        <title>Genome sequencing and assembly of the regulated plant pathogen Lachnellula willkommii and related sister species for the development of diagnostic species identification markers.</title>
        <authorList>
            <person name="Giroux E."/>
            <person name="Bilodeau G."/>
        </authorList>
    </citation>
    <scope>NUCLEOTIDE SEQUENCE [LARGE SCALE GENOMIC DNA]</scope>
    <source>
        <strain evidence="4 5">CBS 268.59</strain>
    </source>
</reference>
<dbReference type="GO" id="GO:0008270">
    <property type="term" value="F:zinc ion binding"/>
    <property type="evidence" value="ECO:0007669"/>
    <property type="project" value="InterPro"/>
</dbReference>
<gene>
    <name evidence="4" type="primary">fsdR_0</name>
    <name evidence="4" type="ORF">LSUE1_G000763</name>
</gene>
<organism evidence="4 5">
    <name type="scientific">Lachnellula suecica</name>
    <dbReference type="NCBI Taxonomy" id="602035"/>
    <lineage>
        <taxon>Eukaryota</taxon>
        <taxon>Fungi</taxon>
        <taxon>Dikarya</taxon>
        <taxon>Ascomycota</taxon>
        <taxon>Pezizomycotina</taxon>
        <taxon>Leotiomycetes</taxon>
        <taxon>Helotiales</taxon>
        <taxon>Lachnaceae</taxon>
        <taxon>Lachnellula</taxon>
    </lineage>
</organism>
<proteinExistence type="predicted"/>
<dbReference type="GO" id="GO:0003677">
    <property type="term" value="F:DNA binding"/>
    <property type="evidence" value="ECO:0007669"/>
    <property type="project" value="InterPro"/>
</dbReference>
<sequence length="575" mass="64418">MEEQLKRAVETNAESKNGLGTPTSELSPAGSSFLPQNIHSDDPMDPAFNISGVSVQSPDFGVSFLKTPFTALPDNHLGSLPWITAPSNNALAKRPFKDLPPKDKALNLIRKSFQGFHAAYPIFDEANFMYTFESLTPNVNDPGWWASLNVVLALTHRFQLGRTTNQDKEEDREAWGYFQNALAVSNQLITMPPTLASVQALLGMSLVLQGTPNQGPVSLLTSSAIKLAQRMGLHRQCHDLSISAAEHEEQKRVFWIAYSLDKDISLQTGQPPTQDDDDMDVELPFETCNSVVGPNGSNDMYFFNYRVRLAIIQGQIYKRLCSVRATKQPVMERVIAAKELESMLQAWRASVPFEFQRDYNGPTLHRPASDRSRHPVILQLAYFSSLATIYGSLPTLPWYRELQGLEEPVELSLMSAPITYASEARKVIRLLDVTPRRNYACIWAVLHIFVSATTILLTHTLTNPTNPLAQSDLKLIEPLLGLLGMLSKSGKNDKYNVGEMYRTCVELFERTRVAVESYSLVGMSWDGCGVIEQPPEKESVEDFLRRMETISSGYDMDFETIPRGVPREFALGREF</sequence>
<feature type="compositionally biased region" description="Polar residues" evidence="2">
    <location>
        <begin position="12"/>
        <end position="38"/>
    </location>
</feature>
<dbReference type="SMART" id="SM00906">
    <property type="entry name" value="Fungal_trans"/>
    <property type="match status" value="1"/>
</dbReference>
<evidence type="ECO:0000256" key="1">
    <source>
        <dbReference type="ARBA" id="ARBA00023242"/>
    </source>
</evidence>
<dbReference type="OrthoDB" id="2123952at2759"/>
<dbReference type="InterPro" id="IPR050987">
    <property type="entry name" value="AtrR-like"/>
</dbReference>
<comment type="caution">
    <text evidence="4">The sequence shown here is derived from an EMBL/GenBank/DDBJ whole genome shotgun (WGS) entry which is preliminary data.</text>
</comment>
<dbReference type="GO" id="GO:0006351">
    <property type="term" value="P:DNA-templated transcription"/>
    <property type="evidence" value="ECO:0007669"/>
    <property type="project" value="InterPro"/>
</dbReference>
<dbReference type="Pfam" id="PF04082">
    <property type="entry name" value="Fungal_trans"/>
    <property type="match status" value="1"/>
</dbReference>
<dbReference type="GO" id="GO:0003700">
    <property type="term" value="F:DNA-binding transcription factor activity"/>
    <property type="evidence" value="ECO:0007669"/>
    <property type="project" value="InterPro"/>
</dbReference>
<feature type="region of interest" description="Disordered" evidence="2">
    <location>
        <begin position="1"/>
        <end position="38"/>
    </location>
</feature>